<evidence type="ECO:0008006" key="3">
    <source>
        <dbReference type="Google" id="ProtNLM"/>
    </source>
</evidence>
<proteinExistence type="predicted"/>
<dbReference type="EMBL" id="AVFL01000052">
    <property type="protein sequence ID" value="EWY36124.1"/>
    <property type="molecule type" value="Genomic_DNA"/>
</dbReference>
<name>W9GQW7_9PROT</name>
<reference evidence="1 2" key="1">
    <citation type="submission" date="2013-08" db="EMBL/GenBank/DDBJ databases">
        <title>The genome sequence of Skermanella stibiiresistens.</title>
        <authorList>
            <person name="Zhu W."/>
            <person name="Wang G."/>
        </authorList>
    </citation>
    <scope>NUCLEOTIDE SEQUENCE [LARGE SCALE GENOMIC DNA]</scope>
    <source>
        <strain evidence="1 2">SB22</strain>
    </source>
</reference>
<comment type="caution">
    <text evidence="1">The sequence shown here is derived from an EMBL/GenBank/DDBJ whole genome shotgun (WGS) entry which is preliminary data.</text>
</comment>
<gene>
    <name evidence="1" type="ORF">N825_29655</name>
</gene>
<keyword evidence="2" id="KW-1185">Reference proteome</keyword>
<dbReference type="STRING" id="1385369.N825_29655"/>
<dbReference type="Pfam" id="PF07310">
    <property type="entry name" value="PAS_5"/>
    <property type="match status" value="1"/>
</dbReference>
<protein>
    <recommendedName>
        <fullName evidence="3">PAS domain-containing protein</fullName>
    </recommendedName>
</protein>
<sequence length="155" mass="17440">MPPRMRQAFGYWHRIRAGRPMPSRADLDPLDIPSLLSNMVLVDVIHLPAKSGSPPPLERGPSVDFQFRLIGTEIASRSAHDYTGRRFDDIPHMAAGTPFWRRHEDVVSQKRPLFGALPYVGPDRTVRTCHNLLAPLSRDGTVVNMILTFVTFGLE</sequence>
<evidence type="ECO:0000313" key="1">
    <source>
        <dbReference type="EMBL" id="EWY36124.1"/>
    </source>
</evidence>
<evidence type="ECO:0000313" key="2">
    <source>
        <dbReference type="Proteomes" id="UP000019486"/>
    </source>
</evidence>
<dbReference type="AlphaFoldDB" id="W9GQW7"/>
<dbReference type="Proteomes" id="UP000019486">
    <property type="component" value="Unassembled WGS sequence"/>
</dbReference>
<organism evidence="1 2">
    <name type="scientific">Skermanella stibiiresistens SB22</name>
    <dbReference type="NCBI Taxonomy" id="1385369"/>
    <lineage>
        <taxon>Bacteria</taxon>
        <taxon>Pseudomonadati</taxon>
        <taxon>Pseudomonadota</taxon>
        <taxon>Alphaproteobacteria</taxon>
        <taxon>Rhodospirillales</taxon>
        <taxon>Azospirillaceae</taxon>
        <taxon>Skermanella</taxon>
    </lineage>
</organism>
<accession>W9GQW7</accession>
<dbReference type="InterPro" id="IPR009922">
    <property type="entry name" value="DUF1457"/>
</dbReference>